<protein>
    <submittedName>
        <fullName evidence="2">Uncharacterized protein</fullName>
    </submittedName>
</protein>
<feature type="compositionally biased region" description="Acidic residues" evidence="1">
    <location>
        <begin position="128"/>
        <end position="138"/>
    </location>
</feature>
<feature type="compositionally biased region" description="Basic and acidic residues" evidence="1">
    <location>
        <begin position="116"/>
        <end position="127"/>
    </location>
</feature>
<feature type="compositionally biased region" description="Acidic residues" evidence="1">
    <location>
        <begin position="104"/>
        <end position="115"/>
    </location>
</feature>
<dbReference type="EnsemblPlants" id="EMT15421">
    <property type="protein sequence ID" value="EMT15421"/>
    <property type="gene ID" value="F775_23808"/>
</dbReference>
<feature type="region of interest" description="Disordered" evidence="1">
    <location>
        <begin position="102"/>
        <end position="241"/>
    </location>
</feature>
<proteinExistence type="predicted"/>
<dbReference type="AlphaFoldDB" id="N1QY72"/>
<feature type="compositionally biased region" description="Basic and acidic residues" evidence="1">
    <location>
        <begin position="139"/>
        <end position="151"/>
    </location>
</feature>
<reference evidence="2" key="1">
    <citation type="submission" date="2015-06" db="UniProtKB">
        <authorList>
            <consortium name="EnsemblPlants"/>
        </authorList>
    </citation>
    <scope>IDENTIFICATION</scope>
</reference>
<sequence>MEDILEMKEEKCLKIWILLWSGQPDLFALDLKVESFSTNHPSGLKSYFKGRVLKWVVDRKSLTVDAMRFQAAYAGVIASMTDKSEWPEVDLGFKKTCKLPFKLDDEEEEEPDDGEQEKPDDVEKQENPDDGEQQGLDDGEQKASEEVDPAPKEVQPATKRKKGAAKSQTKGAPPAKIGGNKMATAKSPTQGASQAKGKKNIASNSTKTPAEGKKKAAAKSPTKGGKRKPKGTTPTKESGSATITNWGNLGCELMLFGQVTSGFASANHILLYIIISIANPNWNNKQCISVQADAVKFSSVATCFRFCICRRLLQEITLVAGVGNLENVGEPLQVEALAISMM</sequence>
<evidence type="ECO:0000313" key="2">
    <source>
        <dbReference type="EnsemblPlants" id="EMT15421"/>
    </source>
</evidence>
<organism evidence="2">
    <name type="scientific">Aegilops tauschii</name>
    <name type="common">Tausch's goatgrass</name>
    <name type="synonym">Aegilops squarrosa</name>
    <dbReference type="NCBI Taxonomy" id="37682"/>
    <lineage>
        <taxon>Eukaryota</taxon>
        <taxon>Viridiplantae</taxon>
        <taxon>Streptophyta</taxon>
        <taxon>Embryophyta</taxon>
        <taxon>Tracheophyta</taxon>
        <taxon>Spermatophyta</taxon>
        <taxon>Magnoliopsida</taxon>
        <taxon>Liliopsida</taxon>
        <taxon>Poales</taxon>
        <taxon>Poaceae</taxon>
        <taxon>BOP clade</taxon>
        <taxon>Pooideae</taxon>
        <taxon>Triticodae</taxon>
        <taxon>Triticeae</taxon>
        <taxon>Triticinae</taxon>
        <taxon>Aegilops</taxon>
    </lineage>
</organism>
<name>N1QY72_AEGTA</name>
<accession>N1QY72</accession>
<evidence type="ECO:0000256" key="1">
    <source>
        <dbReference type="SAM" id="MobiDB-lite"/>
    </source>
</evidence>